<dbReference type="Gene3D" id="1.10.1670.10">
    <property type="entry name" value="Helix-hairpin-Helix base-excision DNA repair enzymes (C-terminal)"/>
    <property type="match status" value="1"/>
</dbReference>
<dbReference type="Gene3D" id="3.30.310.40">
    <property type="match status" value="1"/>
</dbReference>
<dbReference type="Pfam" id="PF07934">
    <property type="entry name" value="OGG_N"/>
    <property type="match status" value="1"/>
</dbReference>
<evidence type="ECO:0000313" key="11">
    <source>
        <dbReference type="EMBL" id="AMD22069.1"/>
    </source>
</evidence>
<feature type="domain" description="HhH-GPD" evidence="10">
    <location>
        <begin position="129"/>
        <end position="302"/>
    </location>
</feature>
<keyword evidence="6" id="KW-0456">Lyase</keyword>
<evidence type="ECO:0000256" key="5">
    <source>
        <dbReference type="ARBA" id="ARBA00023204"/>
    </source>
</evidence>
<evidence type="ECO:0000256" key="7">
    <source>
        <dbReference type="ARBA" id="ARBA00023268"/>
    </source>
</evidence>
<dbReference type="EC" id="4.2.99.18" evidence="2"/>
<dbReference type="EMBL" id="CP014247">
    <property type="protein sequence ID" value="AMD22069.1"/>
    <property type="molecule type" value="Genomic_DNA"/>
</dbReference>
<name>A0A0X8HV50_9SACH</name>
<dbReference type="GO" id="GO:0034039">
    <property type="term" value="F:8-oxo-7,8-dihydroguanine DNA N-glycosylase activity"/>
    <property type="evidence" value="ECO:0007669"/>
    <property type="project" value="TreeGrafter"/>
</dbReference>
<keyword evidence="8" id="KW-0326">Glycosidase</keyword>
<dbReference type="SUPFAM" id="SSF48150">
    <property type="entry name" value="DNA-glycosylase"/>
    <property type="match status" value="1"/>
</dbReference>
<keyword evidence="12" id="KW-1185">Reference proteome</keyword>
<dbReference type="InterPro" id="IPR052054">
    <property type="entry name" value="Oxidative_DNA_repair_enzyme"/>
</dbReference>
<evidence type="ECO:0000256" key="8">
    <source>
        <dbReference type="ARBA" id="ARBA00023295"/>
    </source>
</evidence>
<dbReference type="InterPro" id="IPR003265">
    <property type="entry name" value="HhH-GPD_domain"/>
</dbReference>
<dbReference type="STRING" id="45286.A0A0X8HV50"/>
<dbReference type="SUPFAM" id="SSF55945">
    <property type="entry name" value="TATA-box binding protein-like"/>
    <property type="match status" value="1"/>
</dbReference>
<evidence type="ECO:0000256" key="6">
    <source>
        <dbReference type="ARBA" id="ARBA00023239"/>
    </source>
</evidence>
<dbReference type="OrthoDB" id="238681at2759"/>
<dbReference type="Pfam" id="PF00730">
    <property type="entry name" value="HhH-GPD"/>
    <property type="match status" value="1"/>
</dbReference>
<sequence>MRFDRLLFPKGEVILAHVLQCGQAFRWVWNSNKNYYATSMLLNDSLGYKIVILRQKDESTIEYSIYKDDSDKSFDALRTCLQHYLRLDVSLEKLLSEWSAVDKNFVNKCHRGVRVLGQEPWETLCSFICSSNNNISRITKMCHSLCGEYGKEIGNLDGISYYSFPSSNDIVHKASEEHLRELGFGYRARYIIGAAKLMHQDKPVSMSDTEYIKSWHKKLSKPEIRERFLAFPGVGPKVADCVCLMGMQMDDVVPIDVHMQRIAERDYRFNATANKAEELKERYKALPLTRKSMNIKLELAREMFASKWGPYAGWAQGVIFAQEINKTVGATTEDMHLVKRVKKEEEKSSSATLEVKVEGIEYSNTGRPMRWASKKVNYNV</sequence>
<dbReference type="PANTHER" id="PTHR10242:SF2">
    <property type="entry name" value="N-GLYCOSYLASE_DNA LYASE"/>
    <property type="match status" value="1"/>
</dbReference>
<dbReference type="GO" id="GO:0006285">
    <property type="term" value="P:base-excision repair, AP site formation"/>
    <property type="evidence" value="ECO:0007669"/>
    <property type="project" value="UniProtKB-ARBA"/>
</dbReference>
<keyword evidence="5" id="KW-0234">DNA repair</keyword>
<dbReference type="CDD" id="cd00056">
    <property type="entry name" value="ENDO3c"/>
    <property type="match status" value="1"/>
</dbReference>
<dbReference type="GeneID" id="28725399"/>
<keyword evidence="7" id="KW-0511">Multifunctional enzyme</keyword>
<dbReference type="GO" id="GO:0005634">
    <property type="term" value="C:nucleus"/>
    <property type="evidence" value="ECO:0007669"/>
    <property type="project" value="TreeGrafter"/>
</dbReference>
<dbReference type="SMART" id="SM00478">
    <property type="entry name" value="ENDO3c"/>
    <property type="match status" value="1"/>
</dbReference>
<comment type="catalytic activity">
    <reaction evidence="9">
        <text>2'-deoxyribonucleotide-(2'-deoxyribose 5'-phosphate)-2'-deoxyribonucleotide-DNA = a 3'-end 2'-deoxyribonucleotide-(2,3-dehydro-2,3-deoxyribose 5'-phosphate)-DNA + a 5'-end 5'-phospho-2'-deoxyribonucleoside-DNA + H(+)</text>
        <dbReference type="Rhea" id="RHEA:66592"/>
        <dbReference type="Rhea" id="RHEA-COMP:13180"/>
        <dbReference type="Rhea" id="RHEA-COMP:16897"/>
        <dbReference type="Rhea" id="RHEA-COMP:17067"/>
        <dbReference type="ChEBI" id="CHEBI:15378"/>
        <dbReference type="ChEBI" id="CHEBI:136412"/>
        <dbReference type="ChEBI" id="CHEBI:157695"/>
        <dbReference type="ChEBI" id="CHEBI:167181"/>
        <dbReference type="EC" id="4.2.99.18"/>
    </reaction>
</comment>
<keyword evidence="3" id="KW-0227">DNA damage</keyword>
<reference evidence="11 12" key="1">
    <citation type="submission" date="2016-01" db="EMBL/GenBank/DDBJ databases">
        <title>Genome sequence of the yeast Holleya sinecauda.</title>
        <authorList>
            <person name="Dietrich F.S."/>
        </authorList>
    </citation>
    <scope>NUCLEOTIDE SEQUENCE [LARGE SCALE GENOMIC DNA]</scope>
    <source>
        <strain evidence="11 12">ATCC 58844</strain>
    </source>
</reference>
<evidence type="ECO:0000256" key="2">
    <source>
        <dbReference type="ARBA" id="ARBA00012720"/>
    </source>
</evidence>
<dbReference type="InterPro" id="IPR012904">
    <property type="entry name" value="OGG_N"/>
</dbReference>
<dbReference type="GO" id="GO:0140078">
    <property type="term" value="F:class I DNA-(apurinic or apyrimidinic site) endonuclease activity"/>
    <property type="evidence" value="ECO:0007669"/>
    <property type="project" value="UniProtKB-EC"/>
</dbReference>
<dbReference type="AlphaFoldDB" id="A0A0X8HV50"/>
<keyword evidence="4" id="KW-0378">Hydrolase</keyword>
<accession>A0A0X8HV50</accession>
<evidence type="ECO:0000256" key="3">
    <source>
        <dbReference type="ARBA" id="ARBA00022763"/>
    </source>
</evidence>
<proteinExistence type="inferred from homology"/>
<dbReference type="GO" id="GO:0003684">
    <property type="term" value="F:damaged DNA binding"/>
    <property type="evidence" value="ECO:0007669"/>
    <property type="project" value="InterPro"/>
</dbReference>
<dbReference type="RefSeq" id="XP_017989065.1">
    <property type="nucleotide sequence ID" value="XM_018133772.1"/>
</dbReference>
<gene>
    <name evidence="11" type="ORF">AW171_hschr74079</name>
</gene>
<organism evidence="11 12">
    <name type="scientific">Eremothecium sinecaudum</name>
    <dbReference type="NCBI Taxonomy" id="45286"/>
    <lineage>
        <taxon>Eukaryota</taxon>
        <taxon>Fungi</taxon>
        <taxon>Dikarya</taxon>
        <taxon>Ascomycota</taxon>
        <taxon>Saccharomycotina</taxon>
        <taxon>Saccharomycetes</taxon>
        <taxon>Saccharomycetales</taxon>
        <taxon>Saccharomycetaceae</taxon>
        <taxon>Eremothecium</taxon>
    </lineage>
</organism>
<evidence type="ECO:0000256" key="4">
    <source>
        <dbReference type="ARBA" id="ARBA00022801"/>
    </source>
</evidence>
<dbReference type="InterPro" id="IPR023170">
    <property type="entry name" value="HhH_base_excis_C"/>
</dbReference>
<dbReference type="Gene3D" id="1.10.340.30">
    <property type="entry name" value="Hypothetical protein, domain 2"/>
    <property type="match status" value="1"/>
</dbReference>
<evidence type="ECO:0000256" key="1">
    <source>
        <dbReference type="ARBA" id="ARBA00010679"/>
    </source>
</evidence>
<dbReference type="PANTHER" id="PTHR10242">
    <property type="entry name" value="8-OXOGUANINE DNA GLYCOSYLASE"/>
    <property type="match status" value="1"/>
</dbReference>
<protein>
    <recommendedName>
        <fullName evidence="2">DNA-(apurinic or apyrimidinic site) lyase</fullName>
        <ecNumber evidence="2">4.2.99.18</ecNumber>
    </recommendedName>
</protein>
<evidence type="ECO:0000256" key="9">
    <source>
        <dbReference type="ARBA" id="ARBA00044632"/>
    </source>
</evidence>
<dbReference type="Proteomes" id="UP000243052">
    <property type="component" value="Chromosome vii"/>
</dbReference>
<dbReference type="InterPro" id="IPR011257">
    <property type="entry name" value="DNA_glycosylase"/>
</dbReference>
<dbReference type="GO" id="GO:0006289">
    <property type="term" value="P:nucleotide-excision repair"/>
    <property type="evidence" value="ECO:0007669"/>
    <property type="project" value="InterPro"/>
</dbReference>
<comment type="similarity">
    <text evidence="1">Belongs to the type-1 OGG1 family.</text>
</comment>
<evidence type="ECO:0000259" key="10">
    <source>
        <dbReference type="SMART" id="SM00478"/>
    </source>
</evidence>
<evidence type="ECO:0000313" key="12">
    <source>
        <dbReference type="Proteomes" id="UP000243052"/>
    </source>
</evidence>